<evidence type="ECO:0000313" key="1">
    <source>
        <dbReference type="EMBL" id="KAJ8359508.1"/>
    </source>
</evidence>
<keyword evidence="2" id="KW-1185">Reference proteome</keyword>
<name>A0A9Q1IZC5_SYNKA</name>
<protein>
    <submittedName>
        <fullName evidence="1">Uncharacterized protein</fullName>
    </submittedName>
</protein>
<dbReference type="EMBL" id="JAINUF010000005">
    <property type="protein sequence ID" value="KAJ8359508.1"/>
    <property type="molecule type" value="Genomic_DNA"/>
</dbReference>
<accession>A0A9Q1IZC5</accession>
<organism evidence="1 2">
    <name type="scientific">Synaphobranchus kaupii</name>
    <name type="common">Kaup's arrowtooth eel</name>
    <dbReference type="NCBI Taxonomy" id="118154"/>
    <lineage>
        <taxon>Eukaryota</taxon>
        <taxon>Metazoa</taxon>
        <taxon>Chordata</taxon>
        <taxon>Craniata</taxon>
        <taxon>Vertebrata</taxon>
        <taxon>Euteleostomi</taxon>
        <taxon>Actinopterygii</taxon>
        <taxon>Neopterygii</taxon>
        <taxon>Teleostei</taxon>
        <taxon>Anguilliformes</taxon>
        <taxon>Synaphobranchidae</taxon>
        <taxon>Synaphobranchus</taxon>
    </lineage>
</organism>
<reference evidence="1" key="1">
    <citation type="journal article" date="2023" name="Science">
        <title>Genome structures resolve the early diversification of teleost fishes.</title>
        <authorList>
            <person name="Parey E."/>
            <person name="Louis A."/>
            <person name="Montfort J."/>
            <person name="Bouchez O."/>
            <person name="Roques C."/>
            <person name="Iampietro C."/>
            <person name="Lluch J."/>
            <person name="Castinel A."/>
            <person name="Donnadieu C."/>
            <person name="Desvignes T."/>
            <person name="Floi Bucao C."/>
            <person name="Jouanno E."/>
            <person name="Wen M."/>
            <person name="Mejri S."/>
            <person name="Dirks R."/>
            <person name="Jansen H."/>
            <person name="Henkel C."/>
            <person name="Chen W.J."/>
            <person name="Zahm M."/>
            <person name="Cabau C."/>
            <person name="Klopp C."/>
            <person name="Thompson A.W."/>
            <person name="Robinson-Rechavi M."/>
            <person name="Braasch I."/>
            <person name="Lecointre G."/>
            <person name="Bobe J."/>
            <person name="Postlethwait J.H."/>
            <person name="Berthelot C."/>
            <person name="Roest Crollius H."/>
            <person name="Guiguen Y."/>
        </authorList>
    </citation>
    <scope>NUCLEOTIDE SEQUENCE</scope>
    <source>
        <strain evidence="1">WJC10195</strain>
    </source>
</reference>
<dbReference type="Proteomes" id="UP001152622">
    <property type="component" value="Chromosome 5"/>
</dbReference>
<dbReference type="AlphaFoldDB" id="A0A9Q1IZC5"/>
<proteinExistence type="predicted"/>
<sequence length="76" mass="8578">MSVLLSFLLRGSTDSVVRAYVSPTLNEKMGPGGMMWESFVVRMFGHECMGLRGVATRSHWRINSNSRGFDWQNHSA</sequence>
<gene>
    <name evidence="1" type="ORF">SKAU_G00160330</name>
</gene>
<comment type="caution">
    <text evidence="1">The sequence shown here is derived from an EMBL/GenBank/DDBJ whole genome shotgun (WGS) entry which is preliminary data.</text>
</comment>
<evidence type="ECO:0000313" key="2">
    <source>
        <dbReference type="Proteomes" id="UP001152622"/>
    </source>
</evidence>